<sequence length="120" mass="14128">MAEIFAKVRRVLPRHVIVKDLKRLYTNGNCTCLGNVTAVLLWRKNLNHCIDTYLSNINSLSNQEQCNKLNDARKCDSDYAASICTDLARWPLDRGWKTYFRVFYFHCLEHFSPGRWHFSN</sequence>
<protein>
    <submittedName>
        <fullName evidence="1">Uncharacterized protein</fullName>
    </submittedName>
</protein>
<keyword evidence="2" id="KW-1185">Reference proteome</keyword>
<comment type="caution">
    <text evidence="1">The sequence shown here is derived from an EMBL/GenBank/DDBJ whole genome shotgun (WGS) entry which is preliminary data.</text>
</comment>
<name>A0AAE1EA34_9GAST</name>
<organism evidence="1 2">
    <name type="scientific">Elysia crispata</name>
    <name type="common">lettuce slug</name>
    <dbReference type="NCBI Taxonomy" id="231223"/>
    <lineage>
        <taxon>Eukaryota</taxon>
        <taxon>Metazoa</taxon>
        <taxon>Spiralia</taxon>
        <taxon>Lophotrochozoa</taxon>
        <taxon>Mollusca</taxon>
        <taxon>Gastropoda</taxon>
        <taxon>Heterobranchia</taxon>
        <taxon>Euthyneura</taxon>
        <taxon>Panpulmonata</taxon>
        <taxon>Sacoglossa</taxon>
        <taxon>Placobranchoidea</taxon>
        <taxon>Plakobranchidae</taxon>
        <taxon>Elysia</taxon>
    </lineage>
</organism>
<gene>
    <name evidence="1" type="ORF">RRG08_051815</name>
</gene>
<evidence type="ECO:0000313" key="1">
    <source>
        <dbReference type="EMBL" id="KAK3798433.1"/>
    </source>
</evidence>
<evidence type="ECO:0000313" key="2">
    <source>
        <dbReference type="Proteomes" id="UP001283361"/>
    </source>
</evidence>
<reference evidence="1" key="1">
    <citation type="journal article" date="2023" name="G3 (Bethesda)">
        <title>A reference genome for the long-term kleptoplast-retaining sea slug Elysia crispata morphotype clarki.</title>
        <authorList>
            <person name="Eastman K.E."/>
            <person name="Pendleton A.L."/>
            <person name="Shaikh M.A."/>
            <person name="Suttiyut T."/>
            <person name="Ogas R."/>
            <person name="Tomko P."/>
            <person name="Gavelis G."/>
            <person name="Widhalm J.R."/>
            <person name="Wisecaver J.H."/>
        </authorList>
    </citation>
    <scope>NUCLEOTIDE SEQUENCE</scope>
    <source>
        <strain evidence="1">ECLA1</strain>
    </source>
</reference>
<proteinExistence type="predicted"/>
<dbReference type="Proteomes" id="UP001283361">
    <property type="component" value="Unassembled WGS sequence"/>
</dbReference>
<dbReference type="EMBL" id="JAWDGP010000678">
    <property type="protein sequence ID" value="KAK3798433.1"/>
    <property type="molecule type" value="Genomic_DNA"/>
</dbReference>
<dbReference type="AlphaFoldDB" id="A0AAE1EA34"/>
<accession>A0AAE1EA34</accession>